<accession>A0A423WBR2</accession>
<comment type="caution">
    <text evidence="2">The sequence shown here is derived from an EMBL/GenBank/DDBJ whole genome shotgun (WGS) entry which is preliminary data.</text>
</comment>
<feature type="compositionally biased region" description="Low complexity" evidence="1">
    <location>
        <begin position="219"/>
        <end position="228"/>
    </location>
</feature>
<evidence type="ECO:0000313" key="2">
    <source>
        <dbReference type="EMBL" id="ROW00806.1"/>
    </source>
</evidence>
<dbReference type="STRING" id="356882.A0A423WBR2"/>
<reference evidence="2 3" key="1">
    <citation type="submission" date="2015-09" db="EMBL/GenBank/DDBJ databases">
        <title>Host preference determinants of Valsa canker pathogens revealed by comparative genomics.</title>
        <authorList>
            <person name="Yin Z."/>
            <person name="Huang L."/>
        </authorList>
    </citation>
    <scope>NUCLEOTIDE SEQUENCE [LARGE SCALE GENOMIC DNA]</scope>
    <source>
        <strain evidence="2 3">03-1</strain>
    </source>
</reference>
<sequence length="268" mass="30124">MSSATTMALPPIFPDFTTNTTASSAATASASYRPAVSSPLSSSPIRATTPPPLTPRDANARREVQSSPTAAAKHTSKFASRPTRPNPVNQKREVAQEGRRKLFLRNVRQRAEDRRWEMRGGEQELLKLEWFSLNKDLQRAKNADLDGIVFESDIEEAARLREEAMSRSSFARREAPESNPGADEMMVDALEQEQLAELEQLEALEASILDGSVDERSRWQQQQRSQKPPDSPHWSDDDDYDELFMDYLSQEQQSQNQAPDPSGEMDLS</sequence>
<protein>
    <submittedName>
        <fullName evidence="2">Uncharacterized protein</fullName>
    </submittedName>
</protein>
<keyword evidence="3" id="KW-1185">Reference proteome</keyword>
<dbReference type="AlphaFoldDB" id="A0A423WBR2"/>
<name>A0A423WBR2_9PEZI</name>
<feature type="region of interest" description="Disordered" evidence="1">
    <location>
        <begin position="161"/>
        <end position="194"/>
    </location>
</feature>
<dbReference type="EMBL" id="LKEA01000020">
    <property type="protein sequence ID" value="ROW00806.1"/>
    <property type="molecule type" value="Genomic_DNA"/>
</dbReference>
<evidence type="ECO:0000313" key="3">
    <source>
        <dbReference type="Proteomes" id="UP000283895"/>
    </source>
</evidence>
<feature type="compositionally biased region" description="Polar residues" evidence="1">
    <location>
        <begin position="249"/>
        <end position="259"/>
    </location>
</feature>
<dbReference type="Proteomes" id="UP000283895">
    <property type="component" value="Unassembled WGS sequence"/>
</dbReference>
<evidence type="ECO:0000256" key="1">
    <source>
        <dbReference type="SAM" id="MobiDB-lite"/>
    </source>
</evidence>
<proteinExistence type="predicted"/>
<feature type="compositionally biased region" description="Low complexity" evidence="1">
    <location>
        <begin position="17"/>
        <end position="31"/>
    </location>
</feature>
<feature type="region of interest" description="Disordered" evidence="1">
    <location>
        <begin position="1"/>
        <end position="97"/>
    </location>
</feature>
<dbReference type="OrthoDB" id="5279705at2759"/>
<feature type="compositionally biased region" description="Basic and acidic residues" evidence="1">
    <location>
        <begin position="161"/>
        <end position="176"/>
    </location>
</feature>
<organism evidence="2 3">
    <name type="scientific">Cytospora schulzeri</name>
    <dbReference type="NCBI Taxonomy" id="448051"/>
    <lineage>
        <taxon>Eukaryota</taxon>
        <taxon>Fungi</taxon>
        <taxon>Dikarya</taxon>
        <taxon>Ascomycota</taxon>
        <taxon>Pezizomycotina</taxon>
        <taxon>Sordariomycetes</taxon>
        <taxon>Sordariomycetidae</taxon>
        <taxon>Diaporthales</taxon>
        <taxon>Cytosporaceae</taxon>
        <taxon>Cytospora</taxon>
    </lineage>
</organism>
<feature type="region of interest" description="Disordered" evidence="1">
    <location>
        <begin position="206"/>
        <end position="268"/>
    </location>
</feature>
<gene>
    <name evidence="2" type="ORF">VMCG_06539</name>
</gene>